<dbReference type="AlphaFoldDB" id="A0A931E6M8"/>
<keyword evidence="3 5" id="KW-1133">Transmembrane helix</keyword>
<feature type="transmembrane region" description="Helical" evidence="5">
    <location>
        <begin position="299"/>
        <end position="320"/>
    </location>
</feature>
<dbReference type="GO" id="GO:0016020">
    <property type="term" value="C:membrane"/>
    <property type="evidence" value="ECO:0007669"/>
    <property type="project" value="UniProtKB-SubCell"/>
</dbReference>
<feature type="domain" description="Major facilitator superfamily (MFS) profile" evidence="6">
    <location>
        <begin position="12"/>
        <end position="384"/>
    </location>
</feature>
<dbReference type="PROSITE" id="PS50850">
    <property type="entry name" value="MFS"/>
    <property type="match status" value="1"/>
</dbReference>
<evidence type="ECO:0000259" key="6">
    <source>
        <dbReference type="PROSITE" id="PS50850"/>
    </source>
</evidence>
<feature type="transmembrane region" description="Helical" evidence="5">
    <location>
        <begin position="102"/>
        <end position="120"/>
    </location>
</feature>
<feature type="transmembrane region" description="Helical" evidence="5">
    <location>
        <begin position="208"/>
        <end position="230"/>
    </location>
</feature>
<dbReference type="RefSeq" id="WP_196990265.1">
    <property type="nucleotide sequence ID" value="NZ_JADWYR010000001.1"/>
</dbReference>
<dbReference type="Pfam" id="PF07690">
    <property type="entry name" value="MFS_1"/>
    <property type="match status" value="2"/>
</dbReference>
<feature type="transmembrane region" description="Helical" evidence="5">
    <location>
        <begin position="242"/>
        <end position="263"/>
    </location>
</feature>
<accession>A0A931E6M8</accession>
<dbReference type="InterPro" id="IPR011701">
    <property type="entry name" value="MFS"/>
</dbReference>
<dbReference type="InterPro" id="IPR036259">
    <property type="entry name" value="MFS_trans_sf"/>
</dbReference>
<dbReference type="EMBL" id="JADWYR010000001">
    <property type="protein sequence ID" value="MBG9376250.1"/>
    <property type="molecule type" value="Genomic_DNA"/>
</dbReference>
<comment type="caution">
    <text evidence="7">The sequence shown here is derived from an EMBL/GenBank/DDBJ whole genome shotgun (WGS) entry which is preliminary data.</text>
</comment>
<dbReference type="Gene3D" id="1.20.1250.20">
    <property type="entry name" value="MFS general substrate transporter like domains"/>
    <property type="match status" value="1"/>
</dbReference>
<dbReference type="Proteomes" id="UP000628448">
    <property type="component" value="Unassembled WGS sequence"/>
</dbReference>
<keyword evidence="2 5" id="KW-0812">Transmembrane</keyword>
<feature type="transmembrane region" description="Helical" evidence="5">
    <location>
        <begin position="78"/>
        <end position="96"/>
    </location>
</feature>
<dbReference type="InterPro" id="IPR051788">
    <property type="entry name" value="MFS_Transporter"/>
</dbReference>
<dbReference type="InterPro" id="IPR020846">
    <property type="entry name" value="MFS_dom"/>
</dbReference>
<sequence>MLAGNIALHRPARIGVSNFFFISGLCFATWAARIPDIQHHLNLSEAALGSVLFASPVGSMLCLPLAGFLVTRFGSRNCLLAGSFIYAVILCCIGLVDTVWQLVAALFFFGMAGNLMNISVNTQAVGVEALYKRSIMASFHGLWSLAGFTGAAIGTLMVSQGISPLHHFILVASLMIIAVIIFFRHTLREDDHGREKTKFQFKWSNIKSVITLGIIAFCCMGCEGCMFDWSGIYFRDIVKAPSYLVTVGYTVFMATMATGRFIADTMVTKFGATRVLQASGTLITTGLLTAVIFPNIYAAAFGFFLTGFGVSSVVPLSYGLAGKSTKLSAGIAISLVSSVGFLGFLFGPPIIGYIAEALSLQWSFGLMAIIGFGTAVLASNAKVE</sequence>
<feature type="transmembrane region" description="Helical" evidence="5">
    <location>
        <begin position="12"/>
        <end position="32"/>
    </location>
</feature>
<evidence type="ECO:0000256" key="5">
    <source>
        <dbReference type="SAM" id="Phobius"/>
    </source>
</evidence>
<feature type="transmembrane region" description="Helical" evidence="5">
    <location>
        <begin position="141"/>
        <end position="162"/>
    </location>
</feature>
<feature type="transmembrane region" description="Helical" evidence="5">
    <location>
        <begin position="275"/>
        <end position="293"/>
    </location>
</feature>
<dbReference type="PANTHER" id="PTHR23514:SF13">
    <property type="entry name" value="INNER MEMBRANE PROTEIN YBJJ"/>
    <property type="match status" value="1"/>
</dbReference>
<feature type="transmembrane region" description="Helical" evidence="5">
    <location>
        <begin position="168"/>
        <end position="187"/>
    </location>
</feature>
<feature type="transmembrane region" description="Helical" evidence="5">
    <location>
        <begin position="332"/>
        <end position="354"/>
    </location>
</feature>
<evidence type="ECO:0000256" key="3">
    <source>
        <dbReference type="ARBA" id="ARBA00022989"/>
    </source>
</evidence>
<feature type="transmembrane region" description="Helical" evidence="5">
    <location>
        <begin position="52"/>
        <end position="71"/>
    </location>
</feature>
<name>A0A931E6M8_9BACT</name>
<proteinExistence type="predicted"/>
<feature type="transmembrane region" description="Helical" evidence="5">
    <location>
        <begin position="360"/>
        <end position="378"/>
    </location>
</feature>
<reference evidence="7" key="1">
    <citation type="submission" date="2020-11" db="EMBL/GenBank/DDBJ databases">
        <title>Bacterial whole genome sequence for Panacibacter sp. DH6.</title>
        <authorList>
            <person name="Le V."/>
            <person name="Ko S."/>
            <person name="Ahn C.-Y."/>
            <person name="Oh H.-M."/>
        </authorList>
    </citation>
    <scope>NUCLEOTIDE SEQUENCE</scope>
    <source>
        <strain evidence="7">DH6</strain>
    </source>
</reference>
<evidence type="ECO:0000256" key="2">
    <source>
        <dbReference type="ARBA" id="ARBA00022692"/>
    </source>
</evidence>
<evidence type="ECO:0000313" key="7">
    <source>
        <dbReference type="EMBL" id="MBG9376250.1"/>
    </source>
</evidence>
<evidence type="ECO:0000313" key="8">
    <source>
        <dbReference type="Proteomes" id="UP000628448"/>
    </source>
</evidence>
<dbReference type="CDD" id="cd17393">
    <property type="entry name" value="MFS_MosC_like"/>
    <property type="match status" value="1"/>
</dbReference>
<keyword evidence="4 5" id="KW-0472">Membrane</keyword>
<gene>
    <name evidence="7" type="ORF">I5907_08385</name>
</gene>
<protein>
    <submittedName>
        <fullName evidence="7">MFS transporter</fullName>
    </submittedName>
</protein>
<dbReference type="GO" id="GO:0022857">
    <property type="term" value="F:transmembrane transporter activity"/>
    <property type="evidence" value="ECO:0007669"/>
    <property type="project" value="InterPro"/>
</dbReference>
<evidence type="ECO:0000256" key="1">
    <source>
        <dbReference type="ARBA" id="ARBA00004141"/>
    </source>
</evidence>
<dbReference type="SUPFAM" id="SSF103473">
    <property type="entry name" value="MFS general substrate transporter"/>
    <property type="match status" value="1"/>
</dbReference>
<comment type="subcellular location">
    <subcellularLocation>
        <location evidence="1">Membrane</location>
        <topology evidence="1">Multi-pass membrane protein</topology>
    </subcellularLocation>
</comment>
<organism evidence="7 8">
    <name type="scientific">Panacibacter microcysteis</name>
    <dbReference type="NCBI Taxonomy" id="2793269"/>
    <lineage>
        <taxon>Bacteria</taxon>
        <taxon>Pseudomonadati</taxon>
        <taxon>Bacteroidota</taxon>
        <taxon>Chitinophagia</taxon>
        <taxon>Chitinophagales</taxon>
        <taxon>Chitinophagaceae</taxon>
        <taxon>Panacibacter</taxon>
    </lineage>
</organism>
<evidence type="ECO:0000256" key="4">
    <source>
        <dbReference type="ARBA" id="ARBA00023136"/>
    </source>
</evidence>
<dbReference type="PANTHER" id="PTHR23514">
    <property type="entry name" value="BYPASS OF STOP CODON PROTEIN 6"/>
    <property type="match status" value="1"/>
</dbReference>
<keyword evidence="8" id="KW-1185">Reference proteome</keyword>